<evidence type="ECO:0000256" key="2">
    <source>
        <dbReference type="ARBA" id="ARBA00023276"/>
    </source>
</evidence>
<dbReference type="Proteomes" id="UP000073816">
    <property type="component" value="Chromosome"/>
</dbReference>
<feature type="chain" id="PRO_5007494418" description="Photosynthesis system II assembly factor Ycf48/Hcf136-like domain-containing protein" evidence="3">
    <location>
        <begin position="20"/>
        <end position="334"/>
    </location>
</feature>
<dbReference type="Gene3D" id="2.130.10.10">
    <property type="entry name" value="YVTN repeat-like/Quinoprotein amine dehydrogenase"/>
    <property type="match status" value="1"/>
</dbReference>
<protein>
    <recommendedName>
        <fullName evidence="4">Photosynthesis system II assembly factor Ycf48/Hcf136-like domain-containing protein</fullName>
    </recommendedName>
</protein>
<dbReference type="KEGG" id="alm:AO498_04070"/>
<dbReference type="EMBL" id="CP012836">
    <property type="protein sequence ID" value="AMQ55568.1"/>
    <property type="molecule type" value="Genomic_DNA"/>
</dbReference>
<evidence type="ECO:0000313" key="6">
    <source>
        <dbReference type="Proteomes" id="UP000073816"/>
    </source>
</evidence>
<accession>A0A142EKB3</accession>
<dbReference type="AlphaFoldDB" id="A0A142EKB3"/>
<gene>
    <name evidence="5" type="ORF">AO498_04070</name>
</gene>
<reference evidence="6" key="1">
    <citation type="submission" date="2015-09" db="EMBL/GenBank/DDBJ databases">
        <title>Complete sequence of Algoriphagus sp. M8-2.</title>
        <authorList>
            <person name="Shintani M."/>
        </authorList>
    </citation>
    <scope>NUCLEOTIDE SEQUENCE [LARGE SCALE GENOMIC DNA]</scope>
    <source>
        <strain evidence="6">M8-2</strain>
    </source>
</reference>
<dbReference type="GO" id="GO:0015979">
    <property type="term" value="P:photosynthesis"/>
    <property type="evidence" value="ECO:0007669"/>
    <property type="project" value="UniProtKB-KW"/>
</dbReference>
<proteinExistence type="predicted"/>
<dbReference type="OrthoDB" id="9813892at2"/>
<dbReference type="InterPro" id="IPR036278">
    <property type="entry name" value="Sialidase_sf"/>
</dbReference>
<evidence type="ECO:0000256" key="3">
    <source>
        <dbReference type="SAM" id="SignalP"/>
    </source>
</evidence>
<dbReference type="PATRIC" id="fig|1727163.4.peg.847"/>
<dbReference type="STRING" id="1727163.AO498_04070"/>
<dbReference type="GO" id="GO:0009523">
    <property type="term" value="C:photosystem II"/>
    <property type="evidence" value="ECO:0007669"/>
    <property type="project" value="UniProtKB-KW"/>
</dbReference>
<dbReference type="InterPro" id="IPR028203">
    <property type="entry name" value="PSII_CF48-like_dom"/>
</dbReference>
<evidence type="ECO:0000256" key="1">
    <source>
        <dbReference type="ARBA" id="ARBA00022531"/>
    </source>
</evidence>
<keyword evidence="2" id="KW-0604">Photosystem II</keyword>
<dbReference type="PANTHER" id="PTHR47199:SF2">
    <property type="entry name" value="PHOTOSYSTEM II STABILITY_ASSEMBLY FACTOR HCF136, CHLOROPLASTIC"/>
    <property type="match status" value="1"/>
</dbReference>
<dbReference type="Pfam" id="PF14870">
    <property type="entry name" value="PSII_BNR"/>
    <property type="match status" value="1"/>
</dbReference>
<keyword evidence="6" id="KW-1185">Reference proteome</keyword>
<keyword evidence="1" id="KW-0602">Photosynthesis</keyword>
<dbReference type="PANTHER" id="PTHR47199">
    <property type="entry name" value="PHOTOSYSTEM II STABILITY/ASSEMBLY FACTOR HCF136, CHLOROPLASTIC"/>
    <property type="match status" value="1"/>
</dbReference>
<organism evidence="5 6">
    <name type="scientific">Algoriphagus sanaruensis</name>
    <dbReference type="NCBI Taxonomy" id="1727163"/>
    <lineage>
        <taxon>Bacteria</taxon>
        <taxon>Pseudomonadati</taxon>
        <taxon>Bacteroidota</taxon>
        <taxon>Cytophagia</taxon>
        <taxon>Cytophagales</taxon>
        <taxon>Cyclobacteriaceae</taxon>
        <taxon>Algoriphagus</taxon>
    </lineage>
</organism>
<dbReference type="InterPro" id="IPR015943">
    <property type="entry name" value="WD40/YVTN_repeat-like_dom_sf"/>
</dbReference>
<evidence type="ECO:0000313" key="5">
    <source>
        <dbReference type="EMBL" id="AMQ55568.1"/>
    </source>
</evidence>
<dbReference type="SUPFAM" id="SSF50939">
    <property type="entry name" value="Sialidases"/>
    <property type="match status" value="1"/>
</dbReference>
<name>A0A142EKB3_9BACT</name>
<evidence type="ECO:0000259" key="4">
    <source>
        <dbReference type="Pfam" id="PF14870"/>
    </source>
</evidence>
<dbReference type="RefSeq" id="WP_067544044.1">
    <property type="nucleotide sequence ID" value="NZ_CP012836.1"/>
</dbReference>
<reference evidence="5 6" key="2">
    <citation type="journal article" date="2016" name="Genome Announc.">
        <title>Complete Genome Sequence of Algoriphagus sp. Strain M8-2, Isolated from a Brackish Lake.</title>
        <authorList>
            <person name="Muraguchi Y."/>
            <person name="Kushimoto K."/>
            <person name="Ohtsubo Y."/>
            <person name="Suzuki T."/>
            <person name="Dohra H."/>
            <person name="Kimbara K."/>
            <person name="Shintani M."/>
        </authorList>
    </citation>
    <scope>NUCLEOTIDE SEQUENCE [LARGE SCALE GENOMIC DNA]</scope>
    <source>
        <strain evidence="5 6">M8-2</strain>
    </source>
</reference>
<sequence length="334" mass="36245">MKRGLFFLLSYCLISGLIAQEVQWKEITTPVKASLRGLSPVSTTVCWASGSQGTWLKTMDGGESWEHGSIEGLDSLDFRAIHAWDDERAIVASAGSPAVVYKTSDGGKTWEKVHEEAEPAFFDALTFLSPNRGFLLGDPIDGTWMLLETYDGGDSWQRLPISPPAAEGEAAFAASNSSLLVNRNILVFGTGGATSNLHLYSLNDQYWTLFQGPLLQGAFSQGIFGLSFVQDGIVAVGGDFEKPDSRDRTAAVFKNQMAELPNRFPSGYRSGIAYWKQKKLLIAVGPSGSDISLDQGMNWENFSATGFHAVKVSLDQKSIWASGSQGRIGKLISK</sequence>
<feature type="domain" description="Photosynthesis system II assembly factor Ycf48/Hcf136-like" evidence="4">
    <location>
        <begin position="20"/>
        <end position="114"/>
    </location>
</feature>
<feature type="signal peptide" evidence="3">
    <location>
        <begin position="1"/>
        <end position="19"/>
    </location>
</feature>
<keyword evidence="3" id="KW-0732">Signal</keyword>